<dbReference type="Proteomes" id="UP000247371">
    <property type="component" value="Unassembled WGS sequence"/>
</dbReference>
<evidence type="ECO:0000313" key="2">
    <source>
        <dbReference type="EMBL" id="PYD68913.1"/>
    </source>
</evidence>
<dbReference type="InterPro" id="IPR011044">
    <property type="entry name" value="Quino_amine_DH_bsu"/>
</dbReference>
<sequence length="363" mass="41032">MNMLRPALALFASAFAFVSSACAGTVVLGGYPDQLQFINDINGTVVQKVTLETGLPASIQLSANRSRIYVRTLTTSGIEVLDATSHKVLTRFSLNTPVTKYRFSGGIPDASGHYFYATGWRMDKEIDRYRFSRPQYFQIDMNARKIIRAVDMADEDISENSRGALAISPDEKILYVFDKKLRVISTTDFKVIQRIDLAKPDLPWKQDISMGSALETLRDPRHYVSLFQAEDPYIHNKVFGIAHFDLVTRNFSFHPVGPAPKAVDRLQVTPDGRDGYTVVINGEYGNQRCEFWHFDLNANIAMNKAEFPCRRRFYFGMSEDGKKLYIYGAGFDVAVYDAKSLKYETDWVLGNDITMSGIITLKQ</sequence>
<feature type="chain" id="PRO_5016136548" description="Quinohemoprotein amine dehydrogenase subunit beta" evidence="1">
    <location>
        <begin position="24"/>
        <end position="363"/>
    </location>
</feature>
<dbReference type="RefSeq" id="WP_110557345.1">
    <property type="nucleotide sequence ID" value="NZ_NKUB01000018.1"/>
</dbReference>
<dbReference type="Gene3D" id="2.130.10.10">
    <property type="entry name" value="YVTN repeat-like/Quinoprotein amine dehydrogenase"/>
    <property type="match status" value="1"/>
</dbReference>
<keyword evidence="3" id="KW-1185">Reference proteome</keyword>
<evidence type="ECO:0008006" key="4">
    <source>
        <dbReference type="Google" id="ProtNLM"/>
    </source>
</evidence>
<comment type="caution">
    <text evidence="2">The sequence shown here is derived from an EMBL/GenBank/DDBJ whole genome shotgun (WGS) entry which is preliminary data.</text>
</comment>
<dbReference type="EMBL" id="NKUB01000018">
    <property type="protein sequence ID" value="PYD68913.1"/>
    <property type="molecule type" value="Genomic_DNA"/>
</dbReference>
<feature type="signal peptide" evidence="1">
    <location>
        <begin position="1"/>
        <end position="23"/>
    </location>
</feature>
<dbReference type="InterPro" id="IPR051200">
    <property type="entry name" value="Host-pathogen_enzymatic-act"/>
</dbReference>
<protein>
    <recommendedName>
        <fullName evidence="4">Quinohemoprotein amine dehydrogenase subunit beta</fullName>
    </recommendedName>
</protein>
<dbReference type="SUPFAM" id="SSF50969">
    <property type="entry name" value="YVTN repeat-like/Quinoprotein amine dehydrogenase"/>
    <property type="match status" value="1"/>
</dbReference>
<dbReference type="PROSITE" id="PS51257">
    <property type="entry name" value="PROKAR_LIPOPROTEIN"/>
    <property type="match status" value="1"/>
</dbReference>
<keyword evidence="1" id="KW-0732">Signal</keyword>
<name>A0A2V4R2E8_9PROT</name>
<accession>A0A2V4R2E8</accession>
<dbReference type="InterPro" id="IPR015943">
    <property type="entry name" value="WD40/YVTN_repeat-like_dom_sf"/>
</dbReference>
<gene>
    <name evidence="2" type="ORF">CFR76_12520</name>
</gene>
<proteinExistence type="predicted"/>
<organism evidence="2 3">
    <name type="scientific">Komagataeibacter swingsii</name>
    <dbReference type="NCBI Taxonomy" id="215220"/>
    <lineage>
        <taxon>Bacteria</taxon>
        <taxon>Pseudomonadati</taxon>
        <taxon>Pseudomonadota</taxon>
        <taxon>Alphaproteobacteria</taxon>
        <taxon>Acetobacterales</taxon>
        <taxon>Acetobacteraceae</taxon>
        <taxon>Komagataeibacter</taxon>
    </lineage>
</organism>
<dbReference type="AlphaFoldDB" id="A0A2V4R2E8"/>
<dbReference type="PANTHER" id="PTHR47197:SF3">
    <property type="entry name" value="DIHYDRO-HEME D1 DEHYDROGENASE"/>
    <property type="match status" value="1"/>
</dbReference>
<evidence type="ECO:0000256" key="1">
    <source>
        <dbReference type="SAM" id="SignalP"/>
    </source>
</evidence>
<evidence type="ECO:0000313" key="3">
    <source>
        <dbReference type="Proteomes" id="UP000247371"/>
    </source>
</evidence>
<dbReference type="PANTHER" id="PTHR47197">
    <property type="entry name" value="PROTEIN NIRF"/>
    <property type="match status" value="1"/>
</dbReference>
<reference evidence="2 3" key="1">
    <citation type="submission" date="2017-07" db="EMBL/GenBank/DDBJ databases">
        <title>A draft genome sequence of Komagataeibacter swingsii LMG 22125.</title>
        <authorList>
            <person name="Skraban J."/>
            <person name="Cleenwerck I."/>
            <person name="Vandamme P."/>
            <person name="Trcek J."/>
        </authorList>
    </citation>
    <scope>NUCLEOTIDE SEQUENCE [LARGE SCALE GENOMIC DNA]</scope>
    <source>
        <strain evidence="2 3">LMG 22125</strain>
    </source>
</reference>